<evidence type="ECO:0000256" key="1">
    <source>
        <dbReference type="SAM" id="SignalP"/>
    </source>
</evidence>
<evidence type="ECO:0000313" key="2">
    <source>
        <dbReference type="EMBL" id="TKT71523.1"/>
    </source>
</evidence>
<accession>A0A4V6BFE5</accession>
<evidence type="ECO:0000313" key="3">
    <source>
        <dbReference type="Proteomes" id="UP000034832"/>
    </source>
</evidence>
<dbReference type="InterPro" id="IPR021457">
    <property type="entry name" value="DUF3108"/>
</dbReference>
<proteinExistence type="predicted"/>
<reference evidence="2" key="1">
    <citation type="submission" date="2019-04" db="EMBL/GenBank/DDBJ databases">
        <title>Whole genome sequencing of cave bacteria.</title>
        <authorList>
            <person name="Gan H.M."/>
            <person name="Barton H."/>
            <person name="Savka M.A."/>
        </authorList>
    </citation>
    <scope>NUCLEOTIDE SEQUENCE [LARGE SCALE GENOMIC DNA]</scope>
    <source>
        <strain evidence="2">LC387</strain>
    </source>
</reference>
<feature type="signal peptide" evidence="1">
    <location>
        <begin position="1"/>
        <end position="37"/>
    </location>
</feature>
<comment type="caution">
    <text evidence="2">The sequence shown here is derived from an EMBL/GenBank/DDBJ whole genome shotgun (WGS) entry which is preliminary data.</text>
</comment>
<feature type="chain" id="PRO_5020820503" evidence="1">
    <location>
        <begin position="38"/>
        <end position="288"/>
    </location>
</feature>
<dbReference type="Proteomes" id="UP000034832">
    <property type="component" value="Unassembled WGS sequence"/>
</dbReference>
<name>A0A4V6BFE5_9BRAD</name>
<dbReference type="RefSeq" id="WP_046827910.1">
    <property type="nucleotide sequence ID" value="NZ_LBIA02000001.1"/>
</dbReference>
<dbReference type="OrthoDB" id="7630100at2"/>
<gene>
    <name evidence="2" type="ORF">YH63_008905</name>
</gene>
<keyword evidence="1" id="KW-0732">Signal</keyword>
<organism evidence="2 3">
    <name type="scientific">Afipia massiliensis</name>
    <dbReference type="NCBI Taxonomy" id="211460"/>
    <lineage>
        <taxon>Bacteria</taxon>
        <taxon>Pseudomonadati</taxon>
        <taxon>Pseudomonadota</taxon>
        <taxon>Alphaproteobacteria</taxon>
        <taxon>Hyphomicrobiales</taxon>
        <taxon>Nitrobacteraceae</taxon>
        <taxon>Afipia</taxon>
    </lineage>
</organism>
<protein>
    <submittedName>
        <fullName evidence="2">DUF3108 domain-containing protein</fullName>
    </submittedName>
</protein>
<keyword evidence="3" id="KW-1185">Reference proteome</keyword>
<dbReference type="STRING" id="211460.YH63_10040"/>
<sequence length="288" mass="30794">MPRFPEFARKRFRIARLGLCLSGVLALCAALAVPANAQGRLDAKYEASLAGLPIGKGAWIVDVSEDQYSAAVSGATTGLMKSIGGGNGTGTTQGRITAGQFAPLSYVSTVNYGKKAEVIRIALGGGNVKDSTIEPQPPESPDRIPVTDVHRRNVLDPMTGSLLKVAGTGDPVGPEACRKTLSVFDGRMRYDLRLEYKRMEMVKAEKGYHGPVVVCAVYFTPIAGYVPDRVSIKYVAAQRNMEIWFAPIAGTRVLAPFRITIPTPLGTGMIEATEFVSAQKTAKTNSTN</sequence>
<dbReference type="EMBL" id="LBIA02000001">
    <property type="protein sequence ID" value="TKT71523.1"/>
    <property type="molecule type" value="Genomic_DNA"/>
</dbReference>
<dbReference type="AlphaFoldDB" id="A0A4V6BFE5"/>
<dbReference type="Pfam" id="PF11306">
    <property type="entry name" value="DUF3108"/>
    <property type="match status" value="1"/>
</dbReference>